<sequence length="39" mass="4239">MTRGVSLYMLRRTSANGPRSGGDHLSLAHFIPVILGTKK</sequence>
<evidence type="ECO:0000313" key="1">
    <source>
        <dbReference type="EMBL" id="SCA57372.1"/>
    </source>
</evidence>
<proteinExistence type="predicted"/>
<dbReference type="Proteomes" id="UP000231658">
    <property type="component" value="Unassembled WGS sequence"/>
</dbReference>
<name>A0A1C3RJC3_9PROT</name>
<dbReference type="EMBL" id="FLYE01000044">
    <property type="protein sequence ID" value="SCA57372.1"/>
    <property type="molecule type" value="Genomic_DNA"/>
</dbReference>
<keyword evidence="2" id="KW-1185">Reference proteome</keyword>
<organism evidence="1 2">
    <name type="scientific">Candidatus Terasakiella magnetica</name>
    <dbReference type="NCBI Taxonomy" id="1867952"/>
    <lineage>
        <taxon>Bacteria</taxon>
        <taxon>Pseudomonadati</taxon>
        <taxon>Pseudomonadota</taxon>
        <taxon>Alphaproteobacteria</taxon>
        <taxon>Rhodospirillales</taxon>
        <taxon>Terasakiellaceae</taxon>
        <taxon>Terasakiella</taxon>
    </lineage>
</organism>
<dbReference type="AlphaFoldDB" id="A0A1C3RJC3"/>
<evidence type="ECO:0000313" key="2">
    <source>
        <dbReference type="Proteomes" id="UP000231658"/>
    </source>
</evidence>
<protein>
    <submittedName>
        <fullName evidence="1">Uncharacterized protein</fullName>
    </submittedName>
</protein>
<gene>
    <name evidence="1" type="ORF">MTBPR1_50128</name>
</gene>
<accession>A0A1C3RJC3</accession>
<dbReference type="STRING" id="1867952.MTBPR1_50128"/>
<reference evidence="1 2" key="1">
    <citation type="submission" date="2016-07" db="EMBL/GenBank/DDBJ databases">
        <authorList>
            <person name="Lefevre C.T."/>
        </authorList>
    </citation>
    <scope>NUCLEOTIDE SEQUENCE [LARGE SCALE GENOMIC DNA]</scope>
    <source>
        <strain evidence="1">PR1</strain>
    </source>
</reference>